<protein>
    <recommendedName>
        <fullName evidence="3">F-box domain-containing protein</fullName>
    </recommendedName>
</protein>
<evidence type="ECO:0000313" key="2">
    <source>
        <dbReference type="Proteomes" id="UP000275078"/>
    </source>
</evidence>
<keyword evidence="2" id="KW-1185">Reference proteome</keyword>
<dbReference type="Proteomes" id="UP000275078">
    <property type="component" value="Unassembled WGS sequence"/>
</dbReference>
<organism evidence="1 2">
    <name type="scientific">Ascobolus immersus RN42</name>
    <dbReference type="NCBI Taxonomy" id="1160509"/>
    <lineage>
        <taxon>Eukaryota</taxon>
        <taxon>Fungi</taxon>
        <taxon>Dikarya</taxon>
        <taxon>Ascomycota</taxon>
        <taxon>Pezizomycotina</taxon>
        <taxon>Pezizomycetes</taxon>
        <taxon>Pezizales</taxon>
        <taxon>Ascobolaceae</taxon>
        <taxon>Ascobolus</taxon>
    </lineage>
</organism>
<dbReference type="EMBL" id="ML119740">
    <property type="protein sequence ID" value="RPA76666.1"/>
    <property type="molecule type" value="Genomic_DNA"/>
</dbReference>
<proteinExistence type="predicted"/>
<evidence type="ECO:0008006" key="3">
    <source>
        <dbReference type="Google" id="ProtNLM"/>
    </source>
</evidence>
<evidence type="ECO:0000313" key="1">
    <source>
        <dbReference type="EMBL" id="RPA76666.1"/>
    </source>
</evidence>
<dbReference type="SUPFAM" id="SSF81383">
    <property type="entry name" value="F-box domain"/>
    <property type="match status" value="1"/>
</dbReference>
<accession>A0A3N4HUD0</accession>
<dbReference type="InterPro" id="IPR036047">
    <property type="entry name" value="F-box-like_dom_sf"/>
</dbReference>
<dbReference type="AlphaFoldDB" id="A0A3N4HUD0"/>
<reference evidence="1 2" key="1">
    <citation type="journal article" date="2018" name="Nat. Ecol. Evol.">
        <title>Pezizomycetes genomes reveal the molecular basis of ectomycorrhizal truffle lifestyle.</title>
        <authorList>
            <person name="Murat C."/>
            <person name="Payen T."/>
            <person name="Noel B."/>
            <person name="Kuo A."/>
            <person name="Morin E."/>
            <person name="Chen J."/>
            <person name="Kohler A."/>
            <person name="Krizsan K."/>
            <person name="Balestrini R."/>
            <person name="Da Silva C."/>
            <person name="Montanini B."/>
            <person name="Hainaut M."/>
            <person name="Levati E."/>
            <person name="Barry K.W."/>
            <person name="Belfiori B."/>
            <person name="Cichocki N."/>
            <person name="Clum A."/>
            <person name="Dockter R.B."/>
            <person name="Fauchery L."/>
            <person name="Guy J."/>
            <person name="Iotti M."/>
            <person name="Le Tacon F."/>
            <person name="Lindquist E.A."/>
            <person name="Lipzen A."/>
            <person name="Malagnac F."/>
            <person name="Mello A."/>
            <person name="Molinier V."/>
            <person name="Miyauchi S."/>
            <person name="Poulain J."/>
            <person name="Riccioni C."/>
            <person name="Rubini A."/>
            <person name="Sitrit Y."/>
            <person name="Splivallo R."/>
            <person name="Traeger S."/>
            <person name="Wang M."/>
            <person name="Zifcakova L."/>
            <person name="Wipf D."/>
            <person name="Zambonelli A."/>
            <person name="Paolocci F."/>
            <person name="Nowrousian M."/>
            <person name="Ottonello S."/>
            <person name="Baldrian P."/>
            <person name="Spatafora J.W."/>
            <person name="Henrissat B."/>
            <person name="Nagy L.G."/>
            <person name="Aury J.M."/>
            <person name="Wincker P."/>
            <person name="Grigoriev I.V."/>
            <person name="Bonfante P."/>
            <person name="Martin F.M."/>
        </authorList>
    </citation>
    <scope>NUCLEOTIDE SEQUENCE [LARGE SCALE GENOMIC DNA]</scope>
    <source>
        <strain evidence="1 2">RN42</strain>
    </source>
</reference>
<sequence>MADSTDVRGPDGGLAKALQNLTVDCKPNKTHGPSLLLNLADELLIHIFTVLPSYKAYFELSYTCRRLWNIATTLYTRRCFASWWFASHQLDKVPAKDVGIIEYAARFLRLHARSKTCTHPCGVEWGHPPEPDRAIKTHRFQLWMFAHAEPDVFSHQGDVNRLALTTELSLNWRKNYMKRISKSKINVKREDADRKFKGTLDEMWLDVDDVVLGENMWQYWMGMESNSQLLIYVDRWARVKIDWSTLGLQTLPLLPAPRFPMIVTVTIHGVCASQDTHVTAAQYIFSPFVPAV</sequence>
<name>A0A3N4HUD0_ASCIM</name>
<gene>
    <name evidence="1" type="ORF">BJ508DRAFT_330915</name>
</gene>